<evidence type="ECO:0000256" key="1">
    <source>
        <dbReference type="SAM" id="MobiDB-lite"/>
    </source>
</evidence>
<dbReference type="InterPro" id="IPR036465">
    <property type="entry name" value="vWFA_dom_sf"/>
</dbReference>
<sequence>MLLSLALHTVLLVAIAYFAAIAPRGTGEAPDRQIGIAMVHRLPDREQYEEVTPQTSESATQNAQENASDLAAAAAPPSDLSPPLDLQGVLAAMESTPAPRSGSGIAGDTELGGDAFGSGERSAQNTPIGEQATTRLFGVSGSGSRFVYVFDRSDSMNGFGGLPLRSAKRELIRSLQSLSPQQQFQIIFYNENVKPFQLAGTPLQMVSGEPNSLNRAERYIESIRAFGGTKHKAALLMALRMSPDVIFFLTDAHIPRLSQSELKLVQSRAEQAGTTIHAIEFGSKPVGSADSFLRSLAEMNNGQYQYVDIRRLGDRGAGTPAEDTSGESESAGSESDARGSSDTTSTGTASREHGDSETP</sequence>
<feature type="compositionally biased region" description="Low complexity" evidence="1">
    <location>
        <begin position="321"/>
        <end position="349"/>
    </location>
</feature>
<feature type="compositionally biased region" description="Polar residues" evidence="1">
    <location>
        <begin position="52"/>
        <end position="66"/>
    </location>
</feature>
<name>A0A5M6DHM7_9BACT</name>
<feature type="compositionally biased region" description="Basic and acidic residues" evidence="1">
    <location>
        <begin position="350"/>
        <end position="359"/>
    </location>
</feature>
<feature type="region of interest" description="Disordered" evidence="1">
    <location>
        <begin position="311"/>
        <end position="359"/>
    </location>
</feature>
<feature type="region of interest" description="Disordered" evidence="1">
    <location>
        <begin position="46"/>
        <end position="79"/>
    </location>
</feature>
<comment type="caution">
    <text evidence="3">The sequence shown here is derived from an EMBL/GenBank/DDBJ whole genome shotgun (WGS) entry which is preliminary data.</text>
</comment>
<gene>
    <name evidence="3" type="ORF">FYK55_01115</name>
</gene>
<dbReference type="RefSeq" id="WP_150074155.1">
    <property type="nucleotide sequence ID" value="NZ_VWOX01000001.1"/>
</dbReference>
<evidence type="ECO:0000259" key="2">
    <source>
        <dbReference type="Pfam" id="PF13768"/>
    </source>
</evidence>
<organism evidence="3 4">
    <name type="scientific">Roseiconus nitratireducens</name>
    <dbReference type="NCBI Taxonomy" id="2605748"/>
    <lineage>
        <taxon>Bacteria</taxon>
        <taxon>Pseudomonadati</taxon>
        <taxon>Planctomycetota</taxon>
        <taxon>Planctomycetia</taxon>
        <taxon>Pirellulales</taxon>
        <taxon>Pirellulaceae</taxon>
        <taxon>Roseiconus</taxon>
    </lineage>
</organism>
<dbReference type="SUPFAM" id="SSF53300">
    <property type="entry name" value="vWA-like"/>
    <property type="match status" value="1"/>
</dbReference>
<dbReference type="EMBL" id="VWOX01000001">
    <property type="protein sequence ID" value="KAA5547048.1"/>
    <property type="molecule type" value="Genomic_DNA"/>
</dbReference>
<feature type="region of interest" description="Disordered" evidence="1">
    <location>
        <begin position="95"/>
        <end position="125"/>
    </location>
</feature>
<evidence type="ECO:0000313" key="4">
    <source>
        <dbReference type="Proteomes" id="UP000324479"/>
    </source>
</evidence>
<dbReference type="Proteomes" id="UP000324479">
    <property type="component" value="Unassembled WGS sequence"/>
</dbReference>
<feature type="domain" description="VWFA" evidence="2">
    <location>
        <begin position="147"/>
        <end position="305"/>
    </location>
</feature>
<dbReference type="Pfam" id="PF13768">
    <property type="entry name" value="VWA_3"/>
    <property type="match status" value="1"/>
</dbReference>
<accession>A0A5M6DHM7</accession>
<feature type="compositionally biased region" description="Low complexity" evidence="1">
    <location>
        <begin position="67"/>
        <end position="79"/>
    </location>
</feature>
<protein>
    <recommendedName>
        <fullName evidence="2">VWFA domain-containing protein</fullName>
    </recommendedName>
</protein>
<dbReference type="AlphaFoldDB" id="A0A5M6DHM7"/>
<dbReference type="Gene3D" id="3.40.50.410">
    <property type="entry name" value="von Willebrand factor, type A domain"/>
    <property type="match status" value="1"/>
</dbReference>
<evidence type="ECO:0000313" key="3">
    <source>
        <dbReference type="EMBL" id="KAA5547048.1"/>
    </source>
</evidence>
<dbReference type="InterPro" id="IPR002035">
    <property type="entry name" value="VWF_A"/>
</dbReference>
<keyword evidence="4" id="KW-1185">Reference proteome</keyword>
<proteinExistence type="predicted"/>
<reference evidence="3 4" key="1">
    <citation type="submission" date="2019-08" db="EMBL/GenBank/DDBJ databases">
        <authorList>
            <person name="Dhanesh K."/>
            <person name="Kumar G."/>
            <person name="Sasikala C."/>
            <person name="Venkata Ramana C."/>
        </authorList>
    </citation>
    <scope>NUCLEOTIDE SEQUENCE [LARGE SCALE GENOMIC DNA]</scope>
    <source>
        <strain evidence="3 4">JC645</strain>
    </source>
</reference>